<keyword evidence="1" id="KW-1133">Transmembrane helix</keyword>
<dbReference type="AlphaFoldDB" id="A0A9X1X0P1"/>
<evidence type="ECO:0008006" key="4">
    <source>
        <dbReference type="Google" id="ProtNLM"/>
    </source>
</evidence>
<evidence type="ECO:0000313" key="3">
    <source>
        <dbReference type="Proteomes" id="UP001139450"/>
    </source>
</evidence>
<feature type="transmembrane region" description="Helical" evidence="1">
    <location>
        <begin position="119"/>
        <end position="136"/>
    </location>
</feature>
<dbReference type="Gene3D" id="1.10.287.130">
    <property type="match status" value="1"/>
</dbReference>
<dbReference type="GO" id="GO:0000155">
    <property type="term" value="F:phosphorelay sensor kinase activity"/>
    <property type="evidence" value="ECO:0007669"/>
    <property type="project" value="InterPro"/>
</dbReference>
<gene>
    <name evidence="2" type="ORF">MUY27_02065</name>
</gene>
<name>A0A9X1X0P1_9SPHI</name>
<keyword evidence="1" id="KW-0812">Transmembrane</keyword>
<dbReference type="Proteomes" id="UP001139450">
    <property type="component" value="Unassembled WGS sequence"/>
</dbReference>
<feature type="transmembrane region" description="Helical" evidence="1">
    <location>
        <begin position="96"/>
        <end position="112"/>
    </location>
</feature>
<organism evidence="2 3">
    <name type="scientific">Mucilaginibacter straminoryzae</name>
    <dbReference type="NCBI Taxonomy" id="2932774"/>
    <lineage>
        <taxon>Bacteria</taxon>
        <taxon>Pseudomonadati</taxon>
        <taxon>Bacteroidota</taxon>
        <taxon>Sphingobacteriia</taxon>
        <taxon>Sphingobacteriales</taxon>
        <taxon>Sphingobacteriaceae</taxon>
        <taxon>Mucilaginibacter</taxon>
    </lineage>
</organism>
<feature type="transmembrane region" description="Helical" evidence="1">
    <location>
        <begin position="24"/>
        <end position="40"/>
    </location>
</feature>
<evidence type="ECO:0000256" key="1">
    <source>
        <dbReference type="SAM" id="Phobius"/>
    </source>
</evidence>
<evidence type="ECO:0000313" key="2">
    <source>
        <dbReference type="EMBL" id="MCJ8208476.1"/>
    </source>
</evidence>
<proteinExistence type="predicted"/>
<keyword evidence="1" id="KW-0472">Membrane</keyword>
<reference evidence="2" key="1">
    <citation type="submission" date="2022-04" db="EMBL/GenBank/DDBJ databases">
        <title>Mucilaginibacter sp. RS28 isolated from freshwater.</title>
        <authorList>
            <person name="Ko S.-R."/>
        </authorList>
    </citation>
    <scope>NUCLEOTIDE SEQUENCE</scope>
    <source>
        <strain evidence="2">RS28</strain>
    </source>
</reference>
<comment type="caution">
    <text evidence="2">The sequence shown here is derived from an EMBL/GenBank/DDBJ whole genome shotgun (WGS) entry which is preliminary data.</text>
</comment>
<protein>
    <recommendedName>
        <fullName evidence="4">Histidine kinase</fullName>
    </recommendedName>
</protein>
<dbReference type="SUPFAM" id="SSF47384">
    <property type="entry name" value="Homodimeric domain of signal transducing histidine kinase"/>
    <property type="match status" value="1"/>
</dbReference>
<accession>A0A9X1X0P1</accession>
<sequence>MMSDLFISELTAFGRRVNKRSDRLINGFLLIYFVVGLVLAPLYNTWLIALGCGGLSLLAYFSIKWLLPESDLYQYVLSLVMGIFMAQFIFQMHGLFEMHFFAFIGSALLITYQKWKLQLPLAIFVVIHHSAFSLMQNAGIKGVYFTQLDYFELQTFFIHITLAVTIFFISGLWSYQFEKLNRLQIKHSLHAADSRKEGELLTERQKLTDISWMQSHLVRGPLSRILGLIPLLKEAEPDEVREIIDYIEVSSVELDTVIRTIVDHSKTECDAENMIADEPVAPIEEL</sequence>
<dbReference type="InterPro" id="IPR036097">
    <property type="entry name" value="HisK_dim/P_sf"/>
</dbReference>
<feature type="transmembrane region" description="Helical" evidence="1">
    <location>
        <begin position="46"/>
        <end position="67"/>
    </location>
</feature>
<keyword evidence="3" id="KW-1185">Reference proteome</keyword>
<dbReference type="RefSeq" id="WP_245128305.1">
    <property type="nucleotide sequence ID" value="NZ_JALJEJ010000001.1"/>
</dbReference>
<feature type="transmembrane region" description="Helical" evidence="1">
    <location>
        <begin position="72"/>
        <end position="90"/>
    </location>
</feature>
<dbReference type="EMBL" id="JALJEJ010000001">
    <property type="protein sequence ID" value="MCJ8208476.1"/>
    <property type="molecule type" value="Genomic_DNA"/>
</dbReference>
<feature type="transmembrane region" description="Helical" evidence="1">
    <location>
        <begin position="156"/>
        <end position="175"/>
    </location>
</feature>